<proteinExistence type="predicted"/>
<protein>
    <submittedName>
        <fullName evidence="1">Uncharacterized protein</fullName>
    </submittedName>
</protein>
<reference evidence="1 2" key="1">
    <citation type="submission" date="2007-04" db="EMBL/GenBank/DDBJ databases">
        <authorList>
            <person name="Fulton L."/>
            <person name="Clifton S."/>
            <person name="Fulton B."/>
            <person name="Xu J."/>
            <person name="Minx P."/>
            <person name="Pepin K.H."/>
            <person name="Johnson M."/>
            <person name="Thiruvilangam P."/>
            <person name="Bhonagiri V."/>
            <person name="Nash W.E."/>
            <person name="Mardis E.R."/>
            <person name="Wilson R.K."/>
        </authorList>
    </citation>
    <scope>NUCLEOTIDE SEQUENCE [LARGE SCALE GENOMIC DNA]</scope>
    <source>
        <strain evidence="1 2">ATCC 29149</strain>
    </source>
</reference>
<dbReference type="AlphaFoldDB" id="A7AYX8"/>
<dbReference type="EMBL" id="AAYG02000005">
    <property type="protein sequence ID" value="EDN78983.1"/>
    <property type="molecule type" value="Genomic_DNA"/>
</dbReference>
<reference evidence="1 2" key="2">
    <citation type="submission" date="2007-06" db="EMBL/GenBank/DDBJ databases">
        <title>Draft genome sequence of Ruminococcus gnavus (ATCC 29149).</title>
        <authorList>
            <person name="Sudarsanam P."/>
            <person name="Ley R."/>
            <person name="Guruge J."/>
            <person name="Turnbaugh P.J."/>
            <person name="Mahowald M."/>
            <person name="Liep D."/>
            <person name="Gordon J."/>
        </authorList>
    </citation>
    <scope>NUCLEOTIDE SEQUENCE [LARGE SCALE GENOMIC DNA]</scope>
    <source>
        <strain evidence="1 2">ATCC 29149</strain>
    </source>
</reference>
<dbReference type="PaxDb" id="411470-RUMGNA_00493"/>
<dbReference type="Proteomes" id="UP000004410">
    <property type="component" value="Unassembled WGS sequence"/>
</dbReference>
<organism evidence="1 2">
    <name type="scientific">Mediterraneibacter gnavus (strain ATCC 29149 / DSM 114966 / JCM 6515 / VPI C7-9)</name>
    <name type="common">Ruminococcus gnavus</name>
    <dbReference type="NCBI Taxonomy" id="411470"/>
    <lineage>
        <taxon>Bacteria</taxon>
        <taxon>Bacillati</taxon>
        <taxon>Bacillota</taxon>
        <taxon>Clostridia</taxon>
        <taxon>Lachnospirales</taxon>
        <taxon>Lachnospiraceae</taxon>
        <taxon>Mediterraneibacter</taxon>
    </lineage>
</organism>
<sequence length="46" mass="5370">MFRSITFRLPSRLTFCTFGVVLNTSRRKLPQITAGYIQRAEESTYL</sequence>
<evidence type="ECO:0000313" key="1">
    <source>
        <dbReference type="EMBL" id="EDN78983.1"/>
    </source>
</evidence>
<gene>
    <name evidence="1" type="ORF">RUMGNA_00493</name>
</gene>
<evidence type="ECO:0000313" key="2">
    <source>
        <dbReference type="Proteomes" id="UP000004410"/>
    </source>
</evidence>
<accession>A7AYX8</accession>
<name>A7AYX8_MEDG7</name>
<comment type="caution">
    <text evidence="1">The sequence shown here is derived from an EMBL/GenBank/DDBJ whole genome shotgun (WGS) entry which is preliminary data.</text>
</comment>